<dbReference type="GO" id="GO:0005524">
    <property type="term" value="F:ATP binding"/>
    <property type="evidence" value="ECO:0007669"/>
    <property type="project" value="InterPro"/>
</dbReference>
<dbReference type="Gene3D" id="3.40.50.300">
    <property type="entry name" value="P-loop containing nucleotide triphosphate hydrolases"/>
    <property type="match status" value="1"/>
</dbReference>
<proteinExistence type="predicted"/>
<sequence>MMTLKTSINRIMEKIKNQRENGLSINHQNLNYKGIESARDSYKEVCNKCGGSTWITNIDKEGRVYCRRCSCYEMQRAKDMWNLAGINTEQSKHTFSNYKSYNETTELAKNTAIQYYKNFDKIKNTRRNSIAFIGQVGSGKTHLSIALAVNFLRKKQVPVVYMPYRNTITKMKQNVIDEEYYSKILSKYQKAKLLLIDDLFKGKVNESDTNIMFEIINYRYMNYLPIIVSSEFTVERFLDFDEAIGSRIIEMAKDYTVEIVGKENNYRLKI</sequence>
<name>A5I479_CLOBH</name>
<dbReference type="AlphaFoldDB" id="A5I479"/>
<dbReference type="EMBL" id="AM412317">
    <property type="protein sequence ID" value="CAL83851.1"/>
    <property type="molecule type" value="Genomic_DNA"/>
</dbReference>
<dbReference type="PATRIC" id="fig|413999.7.peg.2285"/>
<dbReference type="InterPro" id="IPR027417">
    <property type="entry name" value="P-loop_NTPase"/>
</dbReference>
<keyword evidence="3" id="KW-1185">Reference proteome</keyword>
<dbReference type="SUPFAM" id="SSF52540">
    <property type="entry name" value="P-loop containing nucleoside triphosphate hydrolases"/>
    <property type="match status" value="1"/>
</dbReference>
<dbReference type="InterPro" id="IPR002611">
    <property type="entry name" value="IstB_ATP-bd"/>
</dbReference>
<protein>
    <recommendedName>
        <fullName evidence="1">IstB-like ATP-binding domain-containing protein</fullName>
    </recommendedName>
</protein>
<evidence type="ECO:0000259" key="1">
    <source>
        <dbReference type="Pfam" id="PF01695"/>
    </source>
</evidence>
<dbReference type="KEGG" id="cbo:CBO2310"/>
<dbReference type="PANTHER" id="PTHR30050:SF10">
    <property type="entry name" value="PHAGE-LIKE ELEMENT PBSX PROTEIN XKDC"/>
    <property type="match status" value="1"/>
</dbReference>
<dbReference type="HOGENOM" id="CLU_062999_4_0_9"/>
<dbReference type="Proteomes" id="UP000001986">
    <property type="component" value="Chromosome"/>
</dbReference>
<dbReference type="PANTHER" id="PTHR30050">
    <property type="entry name" value="CHROMOSOMAL REPLICATION INITIATOR PROTEIN DNAA"/>
    <property type="match status" value="1"/>
</dbReference>
<dbReference type="SMR" id="A5I479"/>
<accession>A5I479</accession>
<dbReference type="GO" id="GO:0006260">
    <property type="term" value="P:DNA replication"/>
    <property type="evidence" value="ECO:0000318"/>
    <property type="project" value="GO_Central"/>
</dbReference>
<reference evidence="2 3" key="1">
    <citation type="journal article" date="2007" name="Genome Res.">
        <title>Genome sequence of a proteolytic (Group I) Clostridium botulinum strain Hall A and comparative analysis of the clostridial genomes.</title>
        <authorList>
            <person name="Sebaihia M."/>
            <person name="Peck M.W."/>
            <person name="Minton N.P."/>
            <person name="Thomson N.R."/>
            <person name="Holden M.T.G."/>
            <person name="Mitchell W.J."/>
            <person name="Carter A.T."/>
            <person name="Bentley S.D."/>
            <person name="Mason D.R."/>
            <person name="Crossman L."/>
            <person name="Paul C.J."/>
            <person name="Ivens A."/>
            <person name="Wells-Bennik M.H.J."/>
            <person name="Davis I.J."/>
            <person name="Cerdeno-Tarraga A.M."/>
            <person name="Churcher C."/>
            <person name="Quail M.A."/>
            <person name="Chillingworth T."/>
            <person name="Feltwell T."/>
            <person name="Fraser A."/>
            <person name="Goodhead I."/>
            <person name="Hance Z."/>
            <person name="Jagels K."/>
            <person name="Larke N."/>
            <person name="Maddison M."/>
            <person name="Moule S."/>
            <person name="Mungall K."/>
            <person name="Norbertczak H."/>
            <person name="Rabbinowitsch E."/>
            <person name="Sanders M."/>
            <person name="Simmonds M."/>
            <person name="White B."/>
            <person name="Whithead S."/>
            <person name="Parkhill J."/>
        </authorList>
    </citation>
    <scope>NUCLEOTIDE SEQUENCE [LARGE SCALE GENOMIC DNA]</scope>
    <source>
        <strain evidence="3">Hall / ATCC 3502 / NCTC 13319 / Type A [Sanger]</strain>
    </source>
</reference>
<dbReference type="CDD" id="cd00009">
    <property type="entry name" value="AAA"/>
    <property type="match status" value="1"/>
</dbReference>
<dbReference type="Pfam" id="PF01695">
    <property type="entry name" value="IstB_IS21"/>
    <property type="match status" value="1"/>
</dbReference>
<organism evidence="2 3">
    <name type="scientific">Clostridium botulinum (strain Hall / ATCC 3502 / NCTC 13319 / Type A)</name>
    <dbReference type="NCBI Taxonomy" id="441771"/>
    <lineage>
        <taxon>Bacteria</taxon>
        <taxon>Bacillati</taxon>
        <taxon>Bacillota</taxon>
        <taxon>Clostridia</taxon>
        <taxon>Eubacteriales</taxon>
        <taxon>Clostridiaceae</taxon>
        <taxon>Clostridium</taxon>
    </lineage>
</organism>
<evidence type="ECO:0000313" key="3">
    <source>
        <dbReference type="Proteomes" id="UP000001986"/>
    </source>
</evidence>
<gene>
    <name evidence="2" type="ordered locus">CBO2310</name>
</gene>
<evidence type="ECO:0000313" key="2">
    <source>
        <dbReference type="EMBL" id="CAL83851.1"/>
    </source>
</evidence>
<feature type="domain" description="IstB-like ATP-binding" evidence="1">
    <location>
        <begin position="91"/>
        <end position="249"/>
    </location>
</feature>
<dbReference type="FunFam" id="3.40.50.300:FF:002497">
    <property type="entry name" value="DNA replication protein"/>
    <property type="match status" value="1"/>
</dbReference>